<proteinExistence type="inferred from homology"/>
<evidence type="ECO:0000256" key="7">
    <source>
        <dbReference type="SAM" id="Phobius"/>
    </source>
</evidence>
<comment type="similarity">
    <text evidence="2">Belongs to the UPF0719 family.</text>
</comment>
<reference evidence="8 9" key="1">
    <citation type="submission" date="2016-08" db="EMBL/GenBank/DDBJ databases">
        <title>Complete genome sequence of Mycobacterium shinshuense, a subspecies of M. ulcerans.</title>
        <authorList>
            <person name="Yoshida M."/>
            <person name="Ogura Y."/>
            <person name="Hayashi T."/>
            <person name="Hoshino Y."/>
        </authorList>
    </citation>
    <scope>NUCLEOTIDE SEQUENCE [LARGE SCALE GENOMIC DNA]</scope>
    <source>
        <strain evidence="9">ATCC 33728</strain>
    </source>
</reference>
<dbReference type="RefSeq" id="WP_011739815.1">
    <property type="nucleotide sequence ID" value="NZ_AP017624.1"/>
</dbReference>
<keyword evidence="6 7" id="KW-0472">Membrane</keyword>
<dbReference type="AlphaFoldDB" id="A0A1B4Y4Y3"/>
<name>A0A1B4Y4Y3_MYCUL</name>
<dbReference type="Proteomes" id="UP000218067">
    <property type="component" value="Chromosome"/>
</dbReference>
<dbReference type="GeneID" id="34343431"/>
<feature type="transmembrane region" description="Helical" evidence="7">
    <location>
        <begin position="20"/>
        <end position="45"/>
    </location>
</feature>
<keyword evidence="3" id="KW-1003">Cell membrane</keyword>
<keyword evidence="5 7" id="KW-1133">Transmembrane helix</keyword>
<feature type="transmembrane region" description="Helical" evidence="7">
    <location>
        <begin position="98"/>
        <end position="120"/>
    </location>
</feature>
<protein>
    <submittedName>
        <fullName evidence="8">Integral membrane protein</fullName>
    </submittedName>
</protein>
<feature type="transmembrane region" description="Helical" evidence="7">
    <location>
        <begin position="132"/>
        <end position="155"/>
    </location>
</feature>
<dbReference type="Pfam" id="PF03994">
    <property type="entry name" value="DUF350"/>
    <property type="match status" value="1"/>
</dbReference>
<feature type="transmembrane region" description="Helical" evidence="7">
    <location>
        <begin position="65"/>
        <end position="86"/>
    </location>
</feature>
<organism evidence="8 9">
    <name type="scientific">Mycobacterium ulcerans subsp. shinshuense</name>
    <dbReference type="NCBI Taxonomy" id="1124626"/>
    <lineage>
        <taxon>Bacteria</taxon>
        <taxon>Bacillati</taxon>
        <taxon>Actinomycetota</taxon>
        <taxon>Actinomycetes</taxon>
        <taxon>Mycobacteriales</taxon>
        <taxon>Mycobacteriaceae</taxon>
        <taxon>Mycobacterium</taxon>
        <taxon>Mycobacterium ulcerans group</taxon>
    </lineage>
</organism>
<comment type="subcellular location">
    <subcellularLocation>
        <location evidence="1">Cell membrane</location>
        <topology evidence="1">Multi-pass membrane protein</topology>
    </subcellularLocation>
</comment>
<dbReference type="InterPro" id="IPR007140">
    <property type="entry name" value="DUF350"/>
</dbReference>
<keyword evidence="4 7" id="KW-0812">Transmembrane</keyword>
<evidence type="ECO:0000313" key="9">
    <source>
        <dbReference type="Proteomes" id="UP000218067"/>
    </source>
</evidence>
<evidence type="ECO:0000256" key="5">
    <source>
        <dbReference type="ARBA" id="ARBA00022989"/>
    </source>
</evidence>
<evidence type="ECO:0000256" key="2">
    <source>
        <dbReference type="ARBA" id="ARBA00005779"/>
    </source>
</evidence>
<evidence type="ECO:0000256" key="1">
    <source>
        <dbReference type="ARBA" id="ARBA00004651"/>
    </source>
</evidence>
<sequence>MYQAINQAGVQFGTLSVDPLLRGVVASVLYFLVAFAILIVGFVMVNLLTPGNLRTLVFVERRPNAVVLACSMYAALALVIISAIFTSSNQLGEGLLGVALYGLVGVALQGAALVVLEIAVPGRFRDHIEATQLHPAAFATAVMLLSVGGVIAAALS</sequence>
<gene>
    <name evidence="8" type="ORF">SHTP_3057</name>
</gene>
<accession>A0A1B4Y4Y3</accession>
<evidence type="ECO:0000313" key="8">
    <source>
        <dbReference type="EMBL" id="BAV42120.1"/>
    </source>
</evidence>
<dbReference type="EMBL" id="AP017624">
    <property type="protein sequence ID" value="BAV42120.1"/>
    <property type="molecule type" value="Genomic_DNA"/>
</dbReference>
<dbReference type="GO" id="GO:0005886">
    <property type="term" value="C:plasma membrane"/>
    <property type="evidence" value="ECO:0007669"/>
    <property type="project" value="UniProtKB-SubCell"/>
</dbReference>
<evidence type="ECO:0000256" key="6">
    <source>
        <dbReference type="ARBA" id="ARBA00023136"/>
    </source>
</evidence>
<evidence type="ECO:0000256" key="4">
    <source>
        <dbReference type="ARBA" id="ARBA00022692"/>
    </source>
</evidence>
<evidence type="ECO:0000256" key="3">
    <source>
        <dbReference type="ARBA" id="ARBA00022475"/>
    </source>
</evidence>
<dbReference type="GeneID" id="93437651"/>